<dbReference type="InterPro" id="IPR004358">
    <property type="entry name" value="Sig_transdc_His_kin-like_C"/>
</dbReference>
<keyword evidence="20" id="KW-0464">Manganese</keyword>
<evidence type="ECO:0000256" key="7">
    <source>
        <dbReference type="ARBA" id="ARBA00022553"/>
    </source>
</evidence>
<keyword evidence="11" id="KW-0418">Kinase</keyword>
<evidence type="ECO:0000259" key="25">
    <source>
        <dbReference type="PROSITE" id="PS50885"/>
    </source>
</evidence>
<evidence type="ECO:0000256" key="3">
    <source>
        <dbReference type="ARBA" id="ARBA00001946"/>
    </source>
</evidence>
<dbReference type="CDD" id="cd00075">
    <property type="entry name" value="HATPase"/>
    <property type="match status" value="1"/>
</dbReference>
<keyword evidence="18" id="KW-0346">Stress response</keyword>
<evidence type="ECO:0000256" key="20">
    <source>
        <dbReference type="ARBA" id="ARBA00023211"/>
    </source>
</evidence>
<evidence type="ECO:0000259" key="24">
    <source>
        <dbReference type="PROSITE" id="PS50109"/>
    </source>
</evidence>
<keyword evidence="6" id="KW-1003">Cell membrane</keyword>
<evidence type="ECO:0000256" key="19">
    <source>
        <dbReference type="ARBA" id="ARBA00023026"/>
    </source>
</evidence>
<comment type="subcellular location">
    <subcellularLocation>
        <location evidence="4">Cell membrane</location>
        <topology evidence="4">Multi-pass membrane protein</topology>
    </subcellularLocation>
</comment>
<name>A0ABU7KDN1_9ACTN</name>
<dbReference type="Pfam" id="PF02518">
    <property type="entry name" value="HATPase_c"/>
    <property type="match status" value="1"/>
</dbReference>
<keyword evidence="17" id="KW-0902">Two-component regulatory system</keyword>
<organism evidence="26 27">
    <name type="scientific">Nocardiopsis codii</name>
    <dbReference type="NCBI Taxonomy" id="3065942"/>
    <lineage>
        <taxon>Bacteria</taxon>
        <taxon>Bacillati</taxon>
        <taxon>Actinomycetota</taxon>
        <taxon>Actinomycetes</taxon>
        <taxon>Streptosporangiales</taxon>
        <taxon>Nocardiopsidaceae</taxon>
        <taxon>Nocardiopsis</taxon>
    </lineage>
</organism>
<dbReference type="SMART" id="SM00388">
    <property type="entry name" value="HisKA"/>
    <property type="match status" value="1"/>
</dbReference>
<keyword evidence="16 23" id="KW-1133">Transmembrane helix</keyword>
<evidence type="ECO:0000256" key="22">
    <source>
        <dbReference type="ARBA" id="ARBA00041776"/>
    </source>
</evidence>
<dbReference type="InterPro" id="IPR050980">
    <property type="entry name" value="2C_sensor_his_kinase"/>
</dbReference>
<evidence type="ECO:0000256" key="1">
    <source>
        <dbReference type="ARBA" id="ARBA00000085"/>
    </source>
</evidence>
<evidence type="ECO:0000256" key="14">
    <source>
        <dbReference type="ARBA" id="ARBA00022842"/>
    </source>
</evidence>
<dbReference type="InterPro" id="IPR036097">
    <property type="entry name" value="HisK_dim/P_sf"/>
</dbReference>
<dbReference type="Gene3D" id="1.10.287.130">
    <property type="match status" value="1"/>
</dbReference>
<feature type="transmembrane region" description="Helical" evidence="23">
    <location>
        <begin position="78"/>
        <end position="99"/>
    </location>
</feature>
<comment type="cofactor">
    <cofactor evidence="2">
        <name>Mn(2+)</name>
        <dbReference type="ChEBI" id="CHEBI:29035"/>
    </cofactor>
</comment>
<comment type="cofactor">
    <cofactor evidence="3">
        <name>Mg(2+)</name>
        <dbReference type="ChEBI" id="CHEBI:18420"/>
    </cofactor>
</comment>
<dbReference type="PANTHER" id="PTHR44936:SF9">
    <property type="entry name" value="SENSOR PROTEIN CREC"/>
    <property type="match status" value="1"/>
</dbReference>
<dbReference type="EMBL" id="JAUZMY010000028">
    <property type="protein sequence ID" value="MEE2040345.1"/>
    <property type="molecule type" value="Genomic_DNA"/>
</dbReference>
<dbReference type="CDD" id="cd00082">
    <property type="entry name" value="HisKA"/>
    <property type="match status" value="1"/>
</dbReference>
<dbReference type="InterPro" id="IPR003660">
    <property type="entry name" value="HAMP_dom"/>
</dbReference>
<sequence>MSAVPPRAAGPLVSARFRLALSYAGFLVAAGAVLLLGVYVVLRYVPNYPLTAANPSEADLPIASRSEILTTLVRLSGALLAALALIGITGGWFLAGWVLRPLRRINEAARIAAGGRLDHRIRMSGLNDEFRQLADTFDHMLDRLDDAFATQERFAANASHELRTPLAVTGTLLDVARRNPHGQDYPALVERLSITNARAVGLTEALLRLADADAVTAEAAPLDLAGTVRTAVGEAAPEAERRGVAWDLRLEAAPVLGDGALLAQAVANLVQNAVRHNTGRGSALAATGRDPRRGVTTLRVENTGPEYTPEAAARLREPFLRGEGRTRRGDGPGHGEGYGLGLALVARVVDVHGGTLDLSPRDGGGLVVTVALPSPAGPYVPAPGR</sequence>
<keyword evidence="19" id="KW-0843">Virulence</keyword>
<protein>
    <recommendedName>
        <fullName evidence="21">Signal transduction histidine-protein kinase/phosphatase MprB</fullName>
        <ecNumber evidence="5">2.7.13.3</ecNumber>
    </recommendedName>
    <alternativeName>
        <fullName evidence="22">Mycobacterial persistence regulator B</fullName>
    </alternativeName>
</protein>
<evidence type="ECO:0000256" key="4">
    <source>
        <dbReference type="ARBA" id="ARBA00004651"/>
    </source>
</evidence>
<dbReference type="Proteomes" id="UP001356095">
    <property type="component" value="Unassembled WGS sequence"/>
</dbReference>
<comment type="caution">
    <text evidence="26">The sequence shown here is derived from an EMBL/GenBank/DDBJ whole genome shotgun (WGS) entry which is preliminary data.</text>
</comment>
<dbReference type="SUPFAM" id="SSF158472">
    <property type="entry name" value="HAMP domain-like"/>
    <property type="match status" value="1"/>
</dbReference>
<reference evidence="26 27" key="1">
    <citation type="submission" date="2023-08" db="EMBL/GenBank/DDBJ databases">
        <authorList>
            <person name="Girao M."/>
            <person name="Carvalho M.F."/>
        </authorList>
    </citation>
    <scope>NUCLEOTIDE SEQUENCE [LARGE SCALE GENOMIC DNA]</scope>
    <source>
        <strain evidence="26 27">CT-R113</strain>
    </source>
</reference>
<dbReference type="PROSITE" id="PS50109">
    <property type="entry name" value="HIS_KIN"/>
    <property type="match status" value="1"/>
</dbReference>
<dbReference type="SMART" id="SM00304">
    <property type="entry name" value="HAMP"/>
    <property type="match status" value="1"/>
</dbReference>
<evidence type="ECO:0000256" key="23">
    <source>
        <dbReference type="SAM" id="Phobius"/>
    </source>
</evidence>
<dbReference type="Pfam" id="PF00672">
    <property type="entry name" value="HAMP"/>
    <property type="match status" value="1"/>
</dbReference>
<feature type="transmembrane region" description="Helical" evidence="23">
    <location>
        <begin position="21"/>
        <end position="42"/>
    </location>
</feature>
<evidence type="ECO:0000256" key="9">
    <source>
        <dbReference type="ARBA" id="ARBA00022692"/>
    </source>
</evidence>
<keyword evidence="23" id="KW-0472">Membrane</keyword>
<keyword evidence="12" id="KW-0378">Hydrolase</keyword>
<evidence type="ECO:0000256" key="5">
    <source>
        <dbReference type="ARBA" id="ARBA00012438"/>
    </source>
</evidence>
<evidence type="ECO:0000256" key="13">
    <source>
        <dbReference type="ARBA" id="ARBA00022840"/>
    </source>
</evidence>
<evidence type="ECO:0000313" key="26">
    <source>
        <dbReference type="EMBL" id="MEE2040345.1"/>
    </source>
</evidence>
<dbReference type="InterPro" id="IPR003594">
    <property type="entry name" value="HATPase_dom"/>
</dbReference>
<evidence type="ECO:0000256" key="18">
    <source>
        <dbReference type="ARBA" id="ARBA00023016"/>
    </source>
</evidence>
<dbReference type="InterPro" id="IPR003661">
    <property type="entry name" value="HisK_dim/P_dom"/>
</dbReference>
<dbReference type="SUPFAM" id="SSF55874">
    <property type="entry name" value="ATPase domain of HSP90 chaperone/DNA topoisomerase II/histidine kinase"/>
    <property type="match status" value="1"/>
</dbReference>
<accession>A0ABU7KDN1</accession>
<evidence type="ECO:0000256" key="6">
    <source>
        <dbReference type="ARBA" id="ARBA00022475"/>
    </source>
</evidence>
<evidence type="ECO:0000256" key="17">
    <source>
        <dbReference type="ARBA" id="ARBA00023012"/>
    </source>
</evidence>
<proteinExistence type="predicted"/>
<dbReference type="SUPFAM" id="SSF47384">
    <property type="entry name" value="Homodimeric domain of signal transducing histidine kinase"/>
    <property type="match status" value="1"/>
</dbReference>
<dbReference type="Pfam" id="PF00512">
    <property type="entry name" value="HisKA"/>
    <property type="match status" value="1"/>
</dbReference>
<evidence type="ECO:0000256" key="2">
    <source>
        <dbReference type="ARBA" id="ARBA00001936"/>
    </source>
</evidence>
<dbReference type="PROSITE" id="PS50885">
    <property type="entry name" value="HAMP"/>
    <property type="match status" value="1"/>
</dbReference>
<keyword evidence="10" id="KW-0547">Nucleotide-binding</keyword>
<gene>
    <name evidence="26" type="ORF">Q8791_24300</name>
</gene>
<keyword evidence="15" id="KW-0904">Protein phosphatase</keyword>
<evidence type="ECO:0000256" key="10">
    <source>
        <dbReference type="ARBA" id="ARBA00022741"/>
    </source>
</evidence>
<feature type="domain" description="Histidine kinase" evidence="24">
    <location>
        <begin position="157"/>
        <end position="376"/>
    </location>
</feature>
<dbReference type="PANTHER" id="PTHR44936">
    <property type="entry name" value="SENSOR PROTEIN CREC"/>
    <property type="match status" value="1"/>
</dbReference>
<evidence type="ECO:0000256" key="12">
    <source>
        <dbReference type="ARBA" id="ARBA00022801"/>
    </source>
</evidence>
<dbReference type="InterPro" id="IPR005467">
    <property type="entry name" value="His_kinase_dom"/>
</dbReference>
<evidence type="ECO:0000256" key="11">
    <source>
        <dbReference type="ARBA" id="ARBA00022777"/>
    </source>
</evidence>
<keyword evidence="27" id="KW-1185">Reference proteome</keyword>
<keyword evidence="8" id="KW-0808">Transferase</keyword>
<keyword evidence="13 26" id="KW-0067">ATP-binding</keyword>
<comment type="catalytic activity">
    <reaction evidence="1">
        <text>ATP + protein L-histidine = ADP + protein N-phospho-L-histidine.</text>
        <dbReference type="EC" id="2.7.13.3"/>
    </reaction>
</comment>
<evidence type="ECO:0000256" key="8">
    <source>
        <dbReference type="ARBA" id="ARBA00022679"/>
    </source>
</evidence>
<dbReference type="EC" id="2.7.13.3" evidence="5"/>
<keyword evidence="7" id="KW-0597">Phosphoprotein</keyword>
<dbReference type="Gene3D" id="3.30.565.10">
    <property type="entry name" value="Histidine kinase-like ATPase, C-terminal domain"/>
    <property type="match status" value="1"/>
</dbReference>
<feature type="domain" description="HAMP" evidence="25">
    <location>
        <begin position="96"/>
        <end position="149"/>
    </location>
</feature>
<evidence type="ECO:0000256" key="21">
    <source>
        <dbReference type="ARBA" id="ARBA00040454"/>
    </source>
</evidence>
<keyword evidence="9 23" id="KW-0812">Transmembrane</keyword>
<dbReference type="Gene3D" id="6.10.340.10">
    <property type="match status" value="1"/>
</dbReference>
<dbReference type="InterPro" id="IPR036890">
    <property type="entry name" value="HATPase_C_sf"/>
</dbReference>
<dbReference type="RefSeq" id="WP_330094113.1">
    <property type="nucleotide sequence ID" value="NZ_JAUZMY010000028.1"/>
</dbReference>
<evidence type="ECO:0000313" key="27">
    <source>
        <dbReference type="Proteomes" id="UP001356095"/>
    </source>
</evidence>
<evidence type="ECO:0000256" key="16">
    <source>
        <dbReference type="ARBA" id="ARBA00022989"/>
    </source>
</evidence>
<dbReference type="PRINTS" id="PR00344">
    <property type="entry name" value="BCTRLSENSOR"/>
</dbReference>
<keyword evidence="14" id="KW-0460">Magnesium</keyword>
<dbReference type="CDD" id="cd06225">
    <property type="entry name" value="HAMP"/>
    <property type="match status" value="1"/>
</dbReference>
<dbReference type="GO" id="GO:0005524">
    <property type="term" value="F:ATP binding"/>
    <property type="evidence" value="ECO:0007669"/>
    <property type="project" value="UniProtKB-KW"/>
</dbReference>
<evidence type="ECO:0000256" key="15">
    <source>
        <dbReference type="ARBA" id="ARBA00022912"/>
    </source>
</evidence>
<dbReference type="SMART" id="SM00387">
    <property type="entry name" value="HATPase_c"/>
    <property type="match status" value="1"/>
</dbReference>